<evidence type="ECO:0000313" key="3">
    <source>
        <dbReference type="EMBL" id="CAA9233916.1"/>
    </source>
</evidence>
<protein>
    <recommendedName>
        <fullName evidence="2">DUF4349 domain-containing protein</fullName>
    </recommendedName>
</protein>
<sequence>MQSQRTLLADQVELSTLSVYLRPFGVSPAGGPDGFVDGLGTGWRALVTALGAVVVVLGVLLPWLAVAAVLAAVVLVPIRLARRRTAVAAQG</sequence>
<keyword evidence="1" id="KW-0472">Membrane</keyword>
<dbReference type="AlphaFoldDB" id="A0A6J4HVC7"/>
<keyword evidence="1" id="KW-1133">Transmembrane helix</keyword>
<evidence type="ECO:0000256" key="1">
    <source>
        <dbReference type="SAM" id="Phobius"/>
    </source>
</evidence>
<name>A0A6J4HVC7_9ACTN</name>
<dbReference type="Pfam" id="PF14257">
    <property type="entry name" value="DUF4349"/>
    <property type="match status" value="1"/>
</dbReference>
<organism evidence="3">
    <name type="scientific">uncultured Blastococcus sp</name>
    <dbReference type="NCBI Taxonomy" id="217144"/>
    <lineage>
        <taxon>Bacteria</taxon>
        <taxon>Bacillati</taxon>
        <taxon>Actinomycetota</taxon>
        <taxon>Actinomycetes</taxon>
        <taxon>Geodermatophilales</taxon>
        <taxon>Geodermatophilaceae</taxon>
        <taxon>Blastococcus</taxon>
        <taxon>environmental samples</taxon>
    </lineage>
</organism>
<proteinExistence type="predicted"/>
<dbReference type="InterPro" id="IPR025645">
    <property type="entry name" value="DUF4349"/>
</dbReference>
<evidence type="ECO:0000259" key="2">
    <source>
        <dbReference type="Pfam" id="PF14257"/>
    </source>
</evidence>
<accession>A0A6J4HVC7</accession>
<dbReference type="EMBL" id="CADCTN010000079">
    <property type="protein sequence ID" value="CAA9233916.1"/>
    <property type="molecule type" value="Genomic_DNA"/>
</dbReference>
<feature type="domain" description="DUF4349" evidence="2">
    <location>
        <begin position="1"/>
        <end position="74"/>
    </location>
</feature>
<feature type="transmembrane region" description="Helical" evidence="1">
    <location>
        <begin position="49"/>
        <end position="76"/>
    </location>
</feature>
<reference evidence="3" key="1">
    <citation type="submission" date="2020-02" db="EMBL/GenBank/DDBJ databases">
        <authorList>
            <person name="Meier V. D."/>
        </authorList>
    </citation>
    <scope>NUCLEOTIDE SEQUENCE</scope>
    <source>
        <strain evidence="3">AVDCRST_MAG52</strain>
    </source>
</reference>
<gene>
    <name evidence="3" type="ORF">AVDCRST_MAG52-1312</name>
</gene>
<keyword evidence="1" id="KW-0812">Transmembrane</keyword>